<comment type="caution">
    <text evidence="1">The sequence shown here is derived from an EMBL/GenBank/DDBJ whole genome shotgun (WGS) entry which is preliminary data.</text>
</comment>
<protein>
    <recommendedName>
        <fullName evidence="3">ASCH domain-containing protein</fullName>
    </recommendedName>
</protein>
<evidence type="ECO:0008006" key="3">
    <source>
        <dbReference type="Google" id="ProtNLM"/>
    </source>
</evidence>
<evidence type="ECO:0000313" key="2">
    <source>
        <dbReference type="Proteomes" id="UP000677082"/>
    </source>
</evidence>
<proteinExistence type="predicted"/>
<dbReference type="Proteomes" id="UP000677082">
    <property type="component" value="Unassembled WGS sequence"/>
</dbReference>
<dbReference type="Gene3D" id="2.30.130.30">
    <property type="entry name" value="Hypothetical protein"/>
    <property type="match status" value="1"/>
</dbReference>
<dbReference type="AlphaFoldDB" id="A0A919T424"/>
<accession>A0A919T424</accession>
<keyword evidence="2" id="KW-1185">Reference proteome</keyword>
<dbReference type="EMBL" id="BOQN01000009">
    <property type="protein sequence ID" value="GIM88838.1"/>
    <property type="molecule type" value="Genomic_DNA"/>
</dbReference>
<dbReference type="SUPFAM" id="SSF88697">
    <property type="entry name" value="PUA domain-like"/>
    <property type="match status" value="1"/>
</dbReference>
<sequence length="150" mass="15843">MTLPAITCRQPWAGLIAAGLKLVENRGANTSLRGDIAIHAGKQVDMGEMLRQAKAVGDSAPISVLGAVLAVAELVDCHPASAALRCRCGPYGIQVYNGRPAYHLVLANVRRLPAPVECRGQVLIGWPLPNDVDAAVRAQLPHSPASLKEQ</sequence>
<dbReference type="InterPro" id="IPR015947">
    <property type="entry name" value="PUA-like_sf"/>
</dbReference>
<name>A0A919T424_9ACTN</name>
<dbReference type="RefSeq" id="WP_213004820.1">
    <property type="nucleotide sequence ID" value="NZ_BOQN01000009.1"/>
</dbReference>
<gene>
    <name evidence="1" type="ORF">Ato02nite_006310</name>
</gene>
<reference evidence="1 2" key="1">
    <citation type="submission" date="2021-03" db="EMBL/GenBank/DDBJ databases">
        <title>Whole genome shotgun sequence of Actinoplanes toevensis NBRC 105298.</title>
        <authorList>
            <person name="Komaki H."/>
            <person name="Tamura T."/>
        </authorList>
    </citation>
    <scope>NUCLEOTIDE SEQUENCE [LARGE SCALE GENOMIC DNA]</scope>
    <source>
        <strain evidence="1 2">NBRC 105298</strain>
    </source>
</reference>
<evidence type="ECO:0000313" key="1">
    <source>
        <dbReference type="EMBL" id="GIM88838.1"/>
    </source>
</evidence>
<organism evidence="1 2">
    <name type="scientific">Paractinoplanes toevensis</name>
    <dbReference type="NCBI Taxonomy" id="571911"/>
    <lineage>
        <taxon>Bacteria</taxon>
        <taxon>Bacillati</taxon>
        <taxon>Actinomycetota</taxon>
        <taxon>Actinomycetes</taxon>
        <taxon>Micromonosporales</taxon>
        <taxon>Micromonosporaceae</taxon>
        <taxon>Paractinoplanes</taxon>
    </lineage>
</organism>